<organism evidence="1 2">
    <name type="scientific">Vallitalea maricola</name>
    <dbReference type="NCBI Taxonomy" id="3074433"/>
    <lineage>
        <taxon>Bacteria</taxon>
        <taxon>Bacillati</taxon>
        <taxon>Bacillota</taxon>
        <taxon>Clostridia</taxon>
        <taxon>Lachnospirales</taxon>
        <taxon>Vallitaleaceae</taxon>
        <taxon>Vallitalea</taxon>
    </lineage>
</organism>
<sequence length="142" mass="16852">MKKRILSLMVILGILSLGLPTLAQDDYKESENNNSMSRADRFYARAENAVVEGDFYKKGDRDYFKLYADETGIMKIKFRYDGDPEIRIKIFNSDKEVIYDEKEVAHYFNYKHELEEDDYIYVCVDHCKGSYDGDYRLYFKIV</sequence>
<accession>A0ACB5UFY7</accession>
<dbReference type="Proteomes" id="UP001374599">
    <property type="component" value="Unassembled WGS sequence"/>
</dbReference>
<reference evidence="1" key="1">
    <citation type="submission" date="2023-09" db="EMBL/GenBank/DDBJ databases">
        <title>Vallitalea sediminicola and Vallitalea maricola sp. nov., anaerobic bacteria isolated from marine sediment.</title>
        <authorList>
            <person name="Hirano S."/>
            <person name="Maeda A."/>
            <person name="Terahara T."/>
            <person name="Mori K."/>
            <person name="Hamada M."/>
            <person name="Matsumoto R."/>
            <person name="Kobayashi T."/>
        </authorList>
    </citation>
    <scope>NUCLEOTIDE SEQUENCE</scope>
    <source>
        <strain evidence="1">AN17-2</strain>
    </source>
</reference>
<keyword evidence="2" id="KW-1185">Reference proteome</keyword>
<comment type="caution">
    <text evidence="1">The sequence shown here is derived from an EMBL/GenBank/DDBJ whole genome shotgun (WGS) entry which is preliminary data.</text>
</comment>
<proteinExistence type="predicted"/>
<gene>
    <name evidence="1" type="ORF">AN2V17_07490</name>
</gene>
<dbReference type="EMBL" id="BTPU01000009">
    <property type="protein sequence ID" value="GMQ61520.1"/>
    <property type="molecule type" value="Genomic_DNA"/>
</dbReference>
<evidence type="ECO:0000313" key="2">
    <source>
        <dbReference type="Proteomes" id="UP001374599"/>
    </source>
</evidence>
<name>A0ACB5UFY7_9FIRM</name>
<protein>
    <submittedName>
        <fullName evidence="1">Uncharacterized protein</fullName>
    </submittedName>
</protein>
<evidence type="ECO:0000313" key="1">
    <source>
        <dbReference type="EMBL" id="GMQ61520.1"/>
    </source>
</evidence>